<evidence type="ECO:0000256" key="6">
    <source>
        <dbReference type="ARBA" id="ARBA00022679"/>
    </source>
</evidence>
<evidence type="ECO:0000313" key="15">
    <source>
        <dbReference type="Proteomes" id="UP001370348"/>
    </source>
</evidence>
<dbReference type="InterPro" id="IPR020841">
    <property type="entry name" value="PKS_Beta-ketoAc_synthase_dom"/>
</dbReference>
<evidence type="ECO:0000256" key="8">
    <source>
        <dbReference type="ARBA" id="ARBA00023098"/>
    </source>
</evidence>
<dbReference type="InterPro" id="IPR000794">
    <property type="entry name" value="Beta-ketoacyl_synthase"/>
</dbReference>
<dbReference type="PANTHER" id="PTHR11712:SF336">
    <property type="entry name" value="3-OXOACYL-[ACYL-CARRIER-PROTEIN] SYNTHASE, MITOCHONDRIAL"/>
    <property type="match status" value="1"/>
</dbReference>
<dbReference type="PANTHER" id="PTHR11712">
    <property type="entry name" value="POLYKETIDE SYNTHASE-RELATED"/>
    <property type="match status" value="1"/>
</dbReference>
<name>A0ABZ2MB24_9BACT</name>
<dbReference type="InterPro" id="IPR014030">
    <property type="entry name" value="Ketoacyl_synth_N"/>
</dbReference>
<keyword evidence="8" id="KW-0443">Lipid metabolism</keyword>
<keyword evidence="9 11" id="KW-0275">Fatty acid biosynthesis</keyword>
<keyword evidence="7" id="KW-0276">Fatty acid metabolism</keyword>
<keyword evidence="6 11" id="KW-0808">Transferase</keyword>
<protein>
    <recommendedName>
        <fullName evidence="4 11">3-oxoacyl-[acyl-carrier-protein] synthase 2</fullName>
        <ecNumber evidence="3 11">2.3.1.179</ecNumber>
    </recommendedName>
</protein>
<dbReference type="Proteomes" id="UP001370348">
    <property type="component" value="Chromosome"/>
</dbReference>
<evidence type="ECO:0000256" key="3">
    <source>
        <dbReference type="ARBA" id="ARBA00012356"/>
    </source>
</evidence>
<comment type="function">
    <text evidence="11">Involved in the type II fatty acid elongation cycle. Catalyzes the elongation of a wide range of acyl-ACP by the addition of two carbons from malonyl-ACP to an acyl acceptor. Can efficiently catalyze the conversion of palmitoleoyl-ACP (cis-hexadec-9-enoyl-ACP) to cis-vaccenoyl-ACP (cis-octadec-11-enoyl-ACP), an essential step in the thermal regulation of fatty acid composition.</text>
</comment>
<dbReference type="PIRSF" id="PIRSF000447">
    <property type="entry name" value="KAS_II"/>
    <property type="match status" value="1"/>
</dbReference>
<keyword evidence="15" id="KW-1185">Reference proteome</keyword>
<comment type="pathway">
    <text evidence="1 11">Lipid metabolism; fatty acid biosynthesis.</text>
</comment>
<evidence type="ECO:0000256" key="1">
    <source>
        <dbReference type="ARBA" id="ARBA00005194"/>
    </source>
</evidence>
<organism evidence="14 15">
    <name type="scientific">Pendulispora albinea</name>
    <dbReference type="NCBI Taxonomy" id="2741071"/>
    <lineage>
        <taxon>Bacteria</taxon>
        <taxon>Pseudomonadati</taxon>
        <taxon>Myxococcota</taxon>
        <taxon>Myxococcia</taxon>
        <taxon>Myxococcales</taxon>
        <taxon>Sorangiineae</taxon>
        <taxon>Pendulisporaceae</taxon>
        <taxon>Pendulispora</taxon>
    </lineage>
</organism>
<keyword evidence="5 11" id="KW-0444">Lipid biosynthesis</keyword>
<dbReference type="InterPro" id="IPR014031">
    <property type="entry name" value="Ketoacyl_synth_C"/>
</dbReference>
<gene>
    <name evidence="14" type="primary">fabF</name>
    <name evidence="14" type="ORF">LZC94_21140</name>
</gene>
<sequence length="422" mass="44527">MRRCVVTGVGMLTPCGATTEETWAALIAGQSGIASVPEWADLRFPRGKLPVTIAGRVPAFDPLRSGMTAKDTRRTDLFQQYALAASHQAWQQASLPDRLEGELSERAAAIFGVGFGGFHTIVKQHDVLRDGGPSRISAFSIPSVISNGAPGNIAIRYNLRGPNWAVTSACASSAHALGEAFLHIAYGRIDLAVTGGSEACATPLAIAGFASARTLTTSHNHEPERASRPFERHRDGFVLGEGAGALVLEELEHAKRRGAVIFAEVVGYGSTCDASHSTMPSQGGDGAARAMRQALSMAKMAPDEIGYLNAHGTSTVASDRIETDGIKAALGPHAKDRLMISSTKSMTGHMLGAAGAVEAAISVLALTRGVLPPTINYDEPDPECDLDYIPNTLRERPVNAVMSNCFGFGGTNASLLFRRFTS</sequence>
<dbReference type="PROSITE" id="PS00606">
    <property type="entry name" value="KS3_1"/>
    <property type="match status" value="1"/>
</dbReference>
<evidence type="ECO:0000313" key="14">
    <source>
        <dbReference type="EMBL" id="WXB19718.1"/>
    </source>
</evidence>
<evidence type="ECO:0000256" key="10">
    <source>
        <dbReference type="ARBA" id="ARBA00023315"/>
    </source>
</evidence>
<dbReference type="NCBIfam" id="TIGR03150">
    <property type="entry name" value="fabF"/>
    <property type="match status" value="1"/>
</dbReference>
<dbReference type="InterPro" id="IPR018201">
    <property type="entry name" value="Ketoacyl_synth_AS"/>
</dbReference>
<evidence type="ECO:0000256" key="5">
    <source>
        <dbReference type="ARBA" id="ARBA00022516"/>
    </source>
</evidence>
<dbReference type="SUPFAM" id="SSF53901">
    <property type="entry name" value="Thiolase-like"/>
    <property type="match status" value="2"/>
</dbReference>
<dbReference type="Pfam" id="PF00109">
    <property type="entry name" value="ketoacyl-synt"/>
    <property type="match status" value="1"/>
</dbReference>
<evidence type="ECO:0000256" key="11">
    <source>
        <dbReference type="PIRNR" id="PIRNR000447"/>
    </source>
</evidence>
<dbReference type="Pfam" id="PF02801">
    <property type="entry name" value="Ketoacyl-synt_C"/>
    <property type="match status" value="1"/>
</dbReference>
<dbReference type="PROSITE" id="PS52004">
    <property type="entry name" value="KS3_2"/>
    <property type="match status" value="1"/>
</dbReference>
<dbReference type="EMBL" id="CP089984">
    <property type="protein sequence ID" value="WXB19718.1"/>
    <property type="molecule type" value="Genomic_DNA"/>
</dbReference>
<evidence type="ECO:0000256" key="4">
    <source>
        <dbReference type="ARBA" id="ARBA00014657"/>
    </source>
</evidence>
<dbReference type="EC" id="2.3.1.179" evidence="3 11"/>
<dbReference type="SMART" id="SM00825">
    <property type="entry name" value="PKS_KS"/>
    <property type="match status" value="1"/>
</dbReference>
<dbReference type="RefSeq" id="WP_394829314.1">
    <property type="nucleotide sequence ID" value="NZ_CP089984.1"/>
</dbReference>
<dbReference type="Gene3D" id="3.40.47.10">
    <property type="match status" value="1"/>
</dbReference>
<dbReference type="InterPro" id="IPR016039">
    <property type="entry name" value="Thiolase-like"/>
</dbReference>
<dbReference type="NCBIfam" id="NF005589">
    <property type="entry name" value="PRK07314.1"/>
    <property type="match status" value="1"/>
</dbReference>
<evidence type="ECO:0000256" key="12">
    <source>
        <dbReference type="RuleBase" id="RU003694"/>
    </source>
</evidence>
<keyword evidence="10 11" id="KW-0012">Acyltransferase</keyword>
<evidence type="ECO:0000256" key="7">
    <source>
        <dbReference type="ARBA" id="ARBA00022832"/>
    </source>
</evidence>
<comment type="catalytic activity">
    <reaction evidence="11">
        <text>(9Z)-hexadecenoyl-[ACP] + malonyl-[ACP] + H(+) = 3-oxo-(11Z)-octadecenoyl-[ACP] + holo-[ACP] + CO2</text>
        <dbReference type="Rhea" id="RHEA:55040"/>
        <dbReference type="Rhea" id="RHEA-COMP:9623"/>
        <dbReference type="Rhea" id="RHEA-COMP:9685"/>
        <dbReference type="Rhea" id="RHEA-COMP:10800"/>
        <dbReference type="Rhea" id="RHEA-COMP:14074"/>
        <dbReference type="ChEBI" id="CHEBI:15378"/>
        <dbReference type="ChEBI" id="CHEBI:16526"/>
        <dbReference type="ChEBI" id="CHEBI:64479"/>
        <dbReference type="ChEBI" id="CHEBI:78449"/>
        <dbReference type="ChEBI" id="CHEBI:83989"/>
        <dbReference type="ChEBI" id="CHEBI:138538"/>
        <dbReference type="EC" id="2.3.1.179"/>
    </reaction>
</comment>
<comment type="similarity">
    <text evidence="2 11 12">Belongs to the thiolase-like superfamily. Beta-ketoacyl-ACP synthases family.</text>
</comment>
<proteinExistence type="inferred from homology"/>
<dbReference type="GO" id="GO:0004315">
    <property type="term" value="F:3-oxoacyl-[acyl-carrier-protein] synthase activity"/>
    <property type="evidence" value="ECO:0007669"/>
    <property type="project" value="UniProtKB-EC"/>
</dbReference>
<evidence type="ECO:0000259" key="13">
    <source>
        <dbReference type="PROSITE" id="PS52004"/>
    </source>
</evidence>
<dbReference type="InterPro" id="IPR017568">
    <property type="entry name" value="3-oxoacyl-ACP_synth-2"/>
</dbReference>
<evidence type="ECO:0000256" key="2">
    <source>
        <dbReference type="ARBA" id="ARBA00008467"/>
    </source>
</evidence>
<comment type="catalytic activity">
    <reaction evidence="11">
        <text>a fatty acyl-[ACP] + malonyl-[ACP] + H(+) = a 3-oxoacyl-[ACP] + holo-[ACP] + CO2</text>
        <dbReference type="Rhea" id="RHEA:22836"/>
        <dbReference type="Rhea" id="RHEA-COMP:9623"/>
        <dbReference type="Rhea" id="RHEA-COMP:9685"/>
        <dbReference type="Rhea" id="RHEA-COMP:9916"/>
        <dbReference type="Rhea" id="RHEA-COMP:14125"/>
        <dbReference type="ChEBI" id="CHEBI:15378"/>
        <dbReference type="ChEBI" id="CHEBI:16526"/>
        <dbReference type="ChEBI" id="CHEBI:64479"/>
        <dbReference type="ChEBI" id="CHEBI:78449"/>
        <dbReference type="ChEBI" id="CHEBI:78776"/>
        <dbReference type="ChEBI" id="CHEBI:138651"/>
    </reaction>
</comment>
<reference evidence="14 15" key="1">
    <citation type="submission" date="2021-12" db="EMBL/GenBank/DDBJ databases">
        <title>Discovery of the Pendulisporaceae a myxobacterial family with distinct sporulation behavior and unique specialized metabolism.</title>
        <authorList>
            <person name="Garcia R."/>
            <person name="Popoff A."/>
            <person name="Bader C.D."/>
            <person name="Loehr J."/>
            <person name="Walesch S."/>
            <person name="Walt C."/>
            <person name="Boldt J."/>
            <person name="Bunk B."/>
            <person name="Haeckl F.J.F.P.J."/>
            <person name="Gunesch A.P."/>
            <person name="Birkelbach J."/>
            <person name="Nuebel U."/>
            <person name="Pietschmann T."/>
            <person name="Bach T."/>
            <person name="Mueller R."/>
        </authorList>
    </citation>
    <scope>NUCLEOTIDE SEQUENCE [LARGE SCALE GENOMIC DNA]</scope>
    <source>
        <strain evidence="14 15">MSr11954</strain>
    </source>
</reference>
<accession>A0ABZ2MB24</accession>
<evidence type="ECO:0000256" key="9">
    <source>
        <dbReference type="ARBA" id="ARBA00023160"/>
    </source>
</evidence>
<feature type="domain" description="Ketosynthase family 3 (KS3)" evidence="13">
    <location>
        <begin position="1"/>
        <end position="419"/>
    </location>
</feature>
<dbReference type="CDD" id="cd00834">
    <property type="entry name" value="KAS_I_II"/>
    <property type="match status" value="1"/>
</dbReference>